<reference evidence="1 2" key="2">
    <citation type="submission" date="2018-11" db="EMBL/GenBank/DDBJ databases">
        <authorList>
            <consortium name="Pathogen Informatics"/>
        </authorList>
    </citation>
    <scope>NUCLEOTIDE SEQUENCE [LARGE SCALE GENOMIC DNA]</scope>
    <source>
        <strain evidence="1 2">MHpl1</strain>
    </source>
</reference>
<accession>A0A0N4WKL8</accession>
<dbReference type="AlphaFoldDB" id="A0A0N4WKL8"/>
<dbReference type="WBParaSite" id="HPLM_0001163501-mRNA-1">
    <property type="protein sequence ID" value="HPLM_0001163501-mRNA-1"/>
    <property type="gene ID" value="HPLM_0001163501"/>
</dbReference>
<dbReference type="EMBL" id="UZAF01017620">
    <property type="protein sequence ID" value="VDO43378.1"/>
    <property type="molecule type" value="Genomic_DNA"/>
</dbReference>
<proteinExistence type="predicted"/>
<gene>
    <name evidence="1" type="ORF">HPLM_LOCUS11627</name>
</gene>
<organism evidence="3">
    <name type="scientific">Haemonchus placei</name>
    <name type="common">Barber's pole worm</name>
    <dbReference type="NCBI Taxonomy" id="6290"/>
    <lineage>
        <taxon>Eukaryota</taxon>
        <taxon>Metazoa</taxon>
        <taxon>Ecdysozoa</taxon>
        <taxon>Nematoda</taxon>
        <taxon>Chromadorea</taxon>
        <taxon>Rhabditida</taxon>
        <taxon>Rhabditina</taxon>
        <taxon>Rhabditomorpha</taxon>
        <taxon>Strongyloidea</taxon>
        <taxon>Trichostrongylidae</taxon>
        <taxon>Haemonchus</taxon>
    </lineage>
</organism>
<sequence length="65" mass="8098">MIPEIQLQSPWRTFEQRFQEYRCCDDKDFKREVRRNTRLTDLDLFISEDNLFVRHTFDLHSDSCR</sequence>
<dbReference type="Proteomes" id="UP000268014">
    <property type="component" value="Unassembled WGS sequence"/>
</dbReference>
<evidence type="ECO:0000313" key="2">
    <source>
        <dbReference type="Proteomes" id="UP000268014"/>
    </source>
</evidence>
<evidence type="ECO:0000313" key="1">
    <source>
        <dbReference type="EMBL" id="VDO43378.1"/>
    </source>
</evidence>
<protein>
    <submittedName>
        <fullName evidence="3">Uma2 domain-containing protein</fullName>
    </submittedName>
</protein>
<keyword evidence="2" id="KW-1185">Reference proteome</keyword>
<name>A0A0N4WKL8_HAEPC</name>
<reference evidence="3" key="1">
    <citation type="submission" date="2017-02" db="UniProtKB">
        <authorList>
            <consortium name="WormBaseParasite"/>
        </authorList>
    </citation>
    <scope>IDENTIFICATION</scope>
</reference>
<evidence type="ECO:0000313" key="3">
    <source>
        <dbReference type="WBParaSite" id="HPLM_0001163501-mRNA-1"/>
    </source>
</evidence>